<keyword evidence="5 15" id="KW-0963">Cytoplasm</keyword>
<dbReference type="PANTHER" id="PTHR47669:SF1">
    <property type="entry name" value="PHOSPHATIDYLINOSITOL TRANSFER PROTEIN SFH5"/>
    <property type="match status" value="1"/>
</dbReference>
<evidence type="ECO:0000256" key="1">
    <source>
        <dbReference type="ARBA" id="ARBA00001970"/>
    </source>
</evidence>
<dbReference type="GO" id="GO:0005829">
    <property type="term" value="C:cytosol"/>
    <property type="evidence" value="ECO:0007669"/>
    <property type="project" value="TreeGrafter"/>
</dbReference>
<accession>F8P456</accession>
<evidence type="ECO:0000256" key="8">
    <source>
        <dbReference type="ARBA" id="ARBA00022824"/>
    </source>
</evidence>
<dbReference type="SUPFAM" id="SSF52087">
    <property type="entry name" value="CRAL/TRIO domain"/>
    <property type="match status" value="1"/>
</dbReference>
<evidence type="ECO:0000256" key="6">
    <source>
        <dbReference type="ARBA" id="ARBA00022617"/>
    </source>
</evidence>
<dbReference type="HOGENOM" id="CLU_045138_0_0_1"/>
<dbReference type="CDD" id="cd00170">
    <property type="entry name" value="SEC14"/>
    <property type="match status" value="1"/>
</dbReference>
<evidence type="ECO:0000256" key="2">
    <source>
        <dbReference type="ARBA" id="ARBA00004406"/>
    </source>
</evidence>
<dbReference type="GO" id="GO:0043001">
    <property type="term" value="P:Golgi to plasma membrane protein transport"/>
    <property type="evidence" value="ECO:0007669"/>
    <property type="project" value="TreeGrafter"/>
</dbReference>
<evidence type="ECO:0000256" key="13">
    <source>
        <dbReference type="ARBA" id="ARBA00024146"/>
    </source>
</evidence>
<dbReference type="Proteomes" id="UP000008064">
    <property type="component" value="Unassembled WGS sequence"/>
</dbReference>
<dbReference type="InterPro" id="IPR036865">
    <property type="entry name" value="CRAL-TRIO_dom_sf"/>
</dbReference>
<evidence type="ECO:0000256" key="15">
    <source>
        <dbReference type="RuleBase" id="RU367059"/>
    </source>
</evidence>
<feature type="domain" description="CRAL-TRIO" evidence="16">
    <location>
        <begin position="111"/>
        <end position="286"/>
    </location>
</feature>
<dbReference type="GO" id="GO:0046872">
    <property type="term" value="F:metal ion binding"/>
    <property type="evidence" value="ECO:0007669"/>
    <property type="project" value="UniProtKB-KW"/>
</dbReference>
<evidence type="ECO:0000256" key="9">
    <source>
        <dbReference type="ARBA" id="ARBA00022848"/>
    </source>
</evidence>
<comment type="catalytic activity">
    <reaction evidence="13">
        <text>a 1,2-diacyl-sn-glycero-3-phospho-(1D-myo-inositol)(in) = a 1,2-diacyl-sn-glycero-3-phospho-(1D-myo-inositol)(out)</text>
        <dbReference type="Rhea" id="RHEA:38691"/>
        <dbReference type="ChEBI" id="CHEBI:57880"/>
    </reaction>
    <physiologicalReaction direction="left-to-right" evidence="13">
        <dbReference type="Rhea" id="RHEA:38692"/>
    </physiologicalReaction>
</comment>
<dbReference type="InterPro" id="IPR042938">
    <property type="entry name" value="Sfh5"/>
</dbReference>
<comment type="similarity">
    <text evidence="3 15">Belongs to the SFH5 family.</text>
</comment>
<dbReference type="InterPro" id="IPR001251">
    <property type="entry name" value="CRAL-TRIO_dom"/>
</dbReference>
<evidence type="ECO:0000256" key="12">
    <source>
        <dbReference type="ARBA" id="ARBA00023136"/>
    </source>
</evidence>
<dbReference type="GO" id="GO:0032541">
    <property type="term" value="C:cortical endoplasmic reticulum"/>
    <property type="evidence" value="ECO:0007669"/>
    <property type="project" value="TreeGrafter"/>
</dbReference>
<evidence type="ECO:0000259" key="16">
    <source>
        <dbReference type="PROSITE" id="PS50191"/>
    </source>
</evidence>
<dbReference type="SUPFAM" id="SSF46938">
    <property type="entry name" value="CRAL/TRIO N-terminal domain"/>
    <property type="match status" value="1"/>
</dbReference>
<dbReference type="OrthoDB" id="75724at2759"/>
<comment type="function">
    <text evidence="14">Non-classical phosphatidylinositol (PtdIns) transfer protein (PITP), which exhibits PtdIns-binding/transfer activity in the absence of detectable PtdCho-binding/transfer activity. Regulates PtdIns(4,5)P2 homeostasis at the plasma membrane. Heme-binding protein that may play a role in organic oxidant-induced stress responses.</text>
</comment>
<keyword evidence="11 15" id="KW-0445">Lipid transport</keyword>
<dbReference type="GO" id="GO:0005789">
    <property type="term" value="C:endoplasmic reticulum membrane"/>
    <property type="evidence" value="ECO:0007669"/>
    <property type="project" value="UniProtKB-SubCell"/>
</dbReference>
<reference evidence="17" key="1">
    <citation type="submission" date="2011-04" db="EMBL/GenBank/DDBJ databases">
        <title>Evolution of plant cell wall degrading machinery underlies the functional diversity of forest fungi.</title>
        <authorList>
            <consortium name="US DOE Joint Genome Institute (JGI-PGF)"/>
            <person name="Eastwood D.C."/>
            <person name="Floudas D."/>
            <person name="Binder M."/>
            <person name="Majcherczyk A."/>
            <person name="Schneider P."/>
            <person name="Aerts A."/>
            <person name="Asiegbu F.O."/>
            <person name="Baker S.E."/>
            <person name="Barry K."/>
            <person name="Bendiksby M."/>
            <person name="Blumentritt M."/>
            <person name="Coutinho P.M."/>
            <person name="Cullen D."/>
            <person name="Cullen D."/>
            <person name="Gathman A."/>
            <person name="Goodell B."/>
            <person name="Henrissat B."/>
            <person name="Ihrmark K."/>
            <person name="Kauserud H."/>
            <person name="Kohler A."/>
            <person name="LaButti K."/>
            <person name="Lapidus A."/>
            <person name="Lavin J.L."/>
            <person name="Lee Y.-H."/>
            <person name="Lindquist E."/>
            <person name="Lilly W."/>
            <person name="Lucas S."/>
            <person name="Morin E."/>
            <person name="Murat C."/>
            <person name="Oguiza J.A."/>
            <person name="Park J."/>
            <person name="Pisabarro A.G."/>
            <person name="Riley R."/>
            <person name="Rosling A."/>
            <person name="Salamov A."/>
            <person name="Schmidt O."/>
            <person name="Schmutz J."/>
            <person name="Skrede I."/>
            <person name="Stenlid J."/>
            <person name="Wiebenga A."/>
            <person name="Xie X."/>
            <person name="Kues U."/>
            <person name="Hibbett D.S."/>
            <person name="Hoffmeister D."/>
            <person name="Hogberg N."/>
            <person name="Martin F."/>
            <person name="Grigoriev I.V."/>
            <person name="Watkinson S.C."/>
        </authorList>
    </citation>
    <scope>NUCLEOTIDE SEQUENCE</scope>
    <source>
        <strain evidence="17">S7.9</strain>
    </source>
</reference>
<evidence type="ECO:0000256" key="14">
    <source>
        <dbReference type="ARBA" id="ARBA00024180"/>
    </source>
</evidence>
<dbReference type="RefSeq" id="XP_007320842.1">
    <property type="nucleotide sequence ID" value="XM_007320780.1"/>
</dbReference>
<comment type="subcellular location">
    <subcellularLocation>
        <location evidence="15">Cytoplasm</location>
    </subcellularLocation>
    <subcellularLocation>
        <location evidence="2 15">Endoplasmic reticulum membrane</location>
        <topology evidence="2 15">Peripheral membrane protein</topology>
    </subcellularLocation>
    <subcellularLocation>
        <location evidence="15">Microsome membrane</location>
        <topology evidence="15">Peripheral membrane protein</topology>
    </subcellularLocation>
</comment>
<keyword evidence="9 15" id="KW-0492">Microsome</keyword>
<keyword evidence="6" id="KW-0349">Heme</keyword>
<evidence type="ECO:0000256" key="7">
    <source>
        <dbReference type="ARBA" id="ARBA00022723"/>
    </source>
</evidence>
<proteinExistence type="inferred from homology"/>
<dbReference type="AlphaFoldDB" id="F8P456"/>
<dbReference type="KEGG" id="sla:SERLADRAFT_472963"/>
<dbReference type="GO" id="GO:0005886">
    <property type="term" value="C:plasma membrane"/>
    <property type="evidence" value="ECO:0007669"/>
    <property type="project" value="TreeGrafter"/>
</dbReference>
<dbReference type="EMBL" id="GL945437">
    <property type="protein sequence ID" value="EGO22304.1"/>
    <property type="molecule type" value="Genomic_DNA"/>
</dbReference>
<protein>
    <recommendedName>
        <fullName evidence="15">Phosphatidylinositol transfer protein SFH5</fullName>
        <shortName evidence="15">PITP SFH5</shortName>
    </recommendedName>
</protein>
<dbReference type="PROSITE" id="PS50191">
    <property type="entry name" value="CRAL_TRIO"/>
    <property type="match status" value="1"/>
</dbReference>
<evidence type="ECO:0000256" key="10">
    <source>
        <dbReference type="ARBA" id="ARBA00023004"/>
    </source>
</evidence>
<comment type="cofactor">
    <cofactor evidence="1">
        <name>heme b</name>
        <dbReference type="ChEBI" id="CHEBI:60344"/>
    </cofactor>
</comment>
<keyword evidence="8 15" id="KW-0256">Endoplasmic reticulum</keyword>
<evidence type="ECO:0000256" key="3">
    <source>
        <dbReference type="ARBA" id="ARBA00006667"/>
    </source>
</evidence>
<dbReference type="PANTHER" id="PTHR47669">
    <property type="entry name" value="PHOSPHATIDYLINOSITOL TRANSFER PROTEIN SFH5"/>
    <property type="match status" value="1"/>
</dbReference>
<keyword evidence="12 15" id="KW-0472">Membrane</keyword>
<dbReference type="Pfam" id="PF00650">
    <property type="entry name" value="CRAL_TRIO"/>
    <property type="match status" value="1"/>
</dbReference>
<dbReference type="GO" id="GO:0017157">
    <property type="term" value="P:regulation of exocytosis"/>
    <property type="evidence" value="ECO:0007669"/>
    <property type="project" value="TreeGrafter"/>
</dbReference>
<evidence type="ECO:0000256" key="11">
    <source>
        <dbReference type="ARBA" id="ARBA00023055"/>
    </source>
</evidence>
<keyword evidence="7" id="KW-0479">Metal-binding</keyword>
<evidence type="ECO:0000256" key="4">
    <source>
        <dbReference type="ARBA" id="ARBA00022448"/>
    </source>
</evidence>
<keyword evidence="4 15" id="KW-0813">Transport</keyword>
<dbReference type="GO" id="GO:0008526">
    <property type="term" value="F:phosphatidylinositol transfer activity"/>
    <property type="evidence" value="ECO:0007669"/>
    <property type="project" value="UniProtKB-UniRule"/>
</dbReference>
<dbReference type="GeneID" id="18820219"/>
<keyword evidence="10" id="KW-0408">Iron</keyword>
<sequence length="286" mass="32172">MSTVDSTVEGEQEEPQNALTKKFTEAEWAALKGFRSILPSVIAEGYRDDPDRTDADTKPVKLWGVDIDPSNPIDARVSVVLMKFLRARNLSIPEAKDMLVSTLRWRESFKVEEALQEEFPEDIFGQLGYIYGHDKEGRPVVYNLYGANKDLDAVFGDVNRFLRWRVAFMEKSIALLDFETIDQMVQIHDYDGVGFSSRTPNSKNAASEASSIFQGHYPELLSRKFFINVPSFLSWVFWIFKPLISSATLAKMSVVGSGKRAIGQALLPVIDADQLPKRYGGEADAF</sequence>
<evidence type="ECO:0000256" key="5">
    <source>
        <dbReference type="ARBA" id="ARBA00022490"/>
    </source>
</evidence>
<dbReference type="Gene3D" id="3.40.525.10">
    <property type="entry name" value="CRAL-TRIO lipid binding domain"/>
    <property type="match status" value="1"/>
</dbReference>
<organism>
    <name type="scientific">Serpula lacrymans var. lacrymans (strain S7.9)</name>
    <name type="common">Dry rot fungus</name>
    <dbReference type="NCBI Taxonomy" id="578457"/>
    <lineage>
        <taxon>Eukaryota</taxon>
        <taxon>Fungi</taxon>
        <taxon>Dikarya</taxon>
        <taxon>Basidiomycota</taxon>
        <taxon>Agaricomycotina</taxon>
        <taxon>Agaricomycetes</taxon>
        <taxon>Agaricomycetidae</taxon>
        <taxon>Boletales</taxon>
        <taxon>Coniophorineae</taxon>
        <taxon>Serpulaceae</taxon>
        <taxon>Serpula</taxon>
    </lineage>
</organism>
<dbReference type="InterPro" id="IPR036273">
    <property type="entry name" value="CRAL/TRIO_N_dom_sf"/>
</dbReference>
<name>F8P456_SERL9</name>
<dbReference type="SMART" id="SM00516">
    <property type="entry name" value="SEC14"/>
    <property type="match status" value="1"/>
</dbReference>
<gene>
    <name evidence="17" type="ORF">SERLADRAFT_472963</name>
</gene>
<evidence type="ECO:0000313" key="17">
    <source>
        <dbReference type="EMBL" id="EGO22304.1"/>
    </source>
</evidence>